<dbReference type="RefSeq" id="XP_018038826.1">
    <property type="nucleotide sequence ID" value="XM_018181854.1"/>
</dbReference>
<accession>A0A177CMH5</accession>
<dbReference type="EMBL" id="KV441550">
    <property type="protein sequence ID" value="OAG08461.1"/>
    <property type="molecule type" value="Genomic_DNA"/>
</dbReference>
<proteinExistence type="predicted"/>
<evidence type="ECO:0008006" key="3">
    <source>
        <dbReference type="Google" id="ProtNLM"/>
    </source>
</evidence>
<reference evidence="1 2" key="1">
    <citation type="submission" date="2016-05" db="EMBL/GenBank/DDBJ databases">
        <title>Comparative analysis of secretome profiles of manganese(II)-oxidizing ascomycete fungi.</title>
        <authorList>
            <consortium name="DOE Joint Genome Institute"/>
            <person name="Zeiner C.A."/>
            <person name="Purvine S.O."/>
            <person name="Zink E.M."/>
            <person name="Wu S."/>
            <person name="Pasa-Tolic L."/>
            <person name="Chaput D.L."/>
            <person name="Haridas S."/>
            <person name="Grigoriev I.V."/>
            <person name="Santelli C.M."/>
            <person name="Hansel C.M."/>
        </authorList>
    </citation>
    <scope>NUCLEOTIDE SEQUENCE [LARGE SCALE GENOMIC DNA]</scope>
    <source>
        <strain evidence="1 2">AP3s5-JAC2a</strain>
    </source>
</reference>
<dbReference type="InParanoid" id="A0A177CMH5"/>
<name>A0A177CMH5_9PLEO</name>
<organism evidence="1 2">
    <name type="scientific">Paraphaeosphaeria sporulosa</name>
    <dbReference type="NCBI Taxonomy" id="1460663"/>
    <lineage>
        <taxon>Eukaryota</taxon>
        <taxon>Fungi</taxon>
        <taxon>Dikarya</taxon>
        <taxon>Ascomycota</taxon>
        <taxon>Pezizomycotina</taxon>
        <taxon>Dothideomycetes</taxon>
        <taxon>Pleosporomycetidae</taxon>
        <taxon>Pleosporales</taxon>
        <taxon>Massarineae</taxon>
        <taxon>Didymosphaeriaceae</taxon>
        <taxon>Paraphaeosphaeria</taxon>
    </lineage>
</organism>
<dbReference type="OrthoDB" id="3665329at2759"/>
<dbReference type="AlphaFoldDB" id="A0A177CMH5"/>
<evidence type="ECO:0000313" key="1">
    <source>
        <dbReference type="EMBL" id="OAG08461.1"/>
    </source>
</evidence>
<gene>
    <name evidence="1" type="ORF">CC84DRAFT_1203831</name>
</gene>
<protein>
    <recommendedName>
        <fullName evidence="3">MACPF domain-containing protein</fullName>
    </recommendedName>
</protein>
<evidence type="ECO:0000313" key="2">
    <source>
        <dbReference type="Proteomes" id="UP000077069"/>
    </source>
</evidence>
<sequence length="495" mass="55215">MSHQFSTRIRQHGSLPWDASHMNIGGGYDMARRESLPSPFEEVYIDDSYDSTDVFPQVDMHTQLFRDERELTDSLRSMTTASVSHLSVASVNTVSGYIRESKCNSQNMCLILRCTLSMPPEHFDRELDLTEQARRTLETDPDGFLKQYGEYCITGQIRQSSFYAVCTYSSTEIGQLDALAAALGGTGTVNQTSFSAAAQLMTSMALHSPSVQETHRFHIAGVEGEGGLSWLENAKIPEAWEGFRTEYKPIPQVALVKHYSSVIPGKIDRPVTGYDVPRDIAEALWQCALLQMAARSKATFQGTLILNLDRIQERLSILTCSDDDEDHTEVNDILKTLENIQVQLRQPAWPAIKAEIGQSSATPENKWSHSEFVWDSCGDDLWEFGISPSRAVELGIPAANIETHSKTCQLEDTGRLITLKPDPIRLETPGRRIIGAKLLNKYLDPRQGGKWMHVGGRLGGDTFSVKVETRHNRGCHWVLTVWSIPEGLLEGDVSV</sequence>
<dbReference type="GeneID" id="28765340"/>
<keyword evidence="2" id="KW-1185">Reference proteome</keyword>
<dbReference type="Proteomes" id="UP000077069">
    <property type="component" value="Unassembled WGS sequence"/>
</dbReference>